<dbReference type="Proteomes" id="UP001516400">
    <property type="component" value="Unassembled WGS sequence"/>
</dbReference>
<gene>
    <name evidence="1" type="ORF">HHI36_001692</name>
</gene>
<evidence type="ECO:0000313" key="1">
    <source>
        <dbReference type="EMBL" id="KAL3287215.1"/>
    </source>
</evidence>
<keyword evidence="2" id="KW-1185">Reference proteome</keyword>
<comment type="caution">
    <text evidence="1">The sequence shown here is derived from an EMBL/GenBank/DDBJ whole genome shotgun (WGS) entry which is preliminary data.</text>
</comment>
<evidence type="ECO:0000313" key="2">
    <source>
        <dbReference type="Proteomes" id="UP001516400"/>
    </source>
</evidence>
<dbReference type="AlphaFoldDB" id="A0ABD2P8P5"/>
<proteinExistence type="predicted"/>
<accession>A0ABD2P8P5</accession>
<reference evidence="1 2" key="1">
    <citation type="journal article" date="2021" name="BMC Biol.">
        <title>Horizontally acquired antibacterial genes associated with adaptive radiation of ladybird beetles.</title>
        <authorList>
            <person name="Li H.S."/>
            <person name="Tang X.F."/>
            <person name="Huang Y.H."/>
            <person name="Xu Z.Y."/>
            <person name="Chen M.L."/>
            <person name="Du X.Y."/>
            <person name="Qiu B.Y."/>
            <person name="Chen P.T."/>
            <person name="Zhang W."/>
            <person name="Slipinski A."/>
            <person name="Escalona H.E."/>
            <person name="Waterhouse R.M."/>
            <person name="Zwick A."/>
            <person name="Pang H."/>
        </authorList>
    </citation>
    <scope>NUCLEOTIDE SEQUENCE [LARGE SCALE GENOMIC DNA]</scope>
    <source>
        <strain evidence="1">SYSU2018</strain>
    </source>
</reference>
<name>A0ABD2P8P5_9CUCU</name>
<dbReference type="EMBL" id="JABFTP020000185">
    <property type="protein sequence ID" value="KAL3287215.1"/>
    <property type="molecule type" value="Genomic_DNA"/>
</dbReference>
<sequence length="88" mass="10644">MASCSEEFMKSTHPTDPKFEDMVWIWLEESTESKDFIFEKDHHFESEEEILEEKNWIIEADIDADKNKNIRRPYEHIVLRLSSVRRLS</sequence>
<protein>
    <submittedName>
        <fullName evidence="1">Uncharacterized protein</fullName>
    </submittedName>
</protein>
<organism evidence="1 2">
    <name type="scientific">Cryptolaemus montrouzieri</name>
    <dbReference type="NCBI Taxonomy" id="559131"/>
    <lineage>
        <taxon>Eukaryota</taxon>
        <taxon>Metazoa</taxon>
        <taxon>Ecdysozoa</taxon>
        <taxon>Arthropoda</taxon>
        <taxon>Hexapoda</taxon>
        <taxon>Insecta</taxon>
        <taxon>Pterygota</taxon>
        <taxon>Neoptera</taxon>
        <taxon>Endopterygota</taxon>
        <taxon>Coleoptera</taxon>
        <taxon>Polyphaga</taxon>
        <taxon>Cucujiformia</taxon>
        <taxon>Coccinelloidea</taxon>
        <taxon>Coccinellidae</taxon>
        <taxon>Scymninae</taxon>
        <taxon>Scymnini</taxon>
        <taxon>Cryptolaemus</taxon>
    </lineage>
</organism>